<gene>
    <name evidence="5" type="ORF">ACFO3J_04825</name>
</gene>
<dbReference type="PANTHER" id="PTHR43156">
    <property type="entry name" value="STAGE II SPORULATION PROTEIN E-RELATED"/>
    <property type="match status" value="1"/>
</dbReference>
<dbReference type="InterPro" id="IPR052016">
    <property type="entry name" value="Bact_Sigma-Reg"/>
</dbReference>
<sequence length="462" mass="49832">MTDIGRHRNGDDDRGDDRDVSGTGDGDPSQPAPMPPYDDLLRIAEQLKDLGRTQEKLHTLLSAMLSVSRDLDLPRVLRRIVTSAMGLVRARYGAMGVLAEDGEGLSVFIPEGLSDEEVAGLEGVELPRGRGLLGHLIRHPVPLRVDDIGAHPASAGFPPGHPPMGTLLGVAITVQGRVYGNLYLSERADGRPFDEQDEEVVVALAGAAAVAIENARLYEQVRVDSEKFQRLLLPQLSDLHPFEAAAVYRPATEPDQLGGDWYDALTLPDGTCCLAIGDVCGHDLTAAAAMSQTRSMLRALLYTRLHLPSRVLTQLDLALHALPSGLVTTALVARIDRREDQWVLRWSNAGHPPPLLLAPGSPPCYLDEDPCLPLGVDLNLPRYDSAYGLPPGSTVLLFTDGLIEHHQRPIETGLRSLAELAAIHTALPPERLCEILADHHPGDGRDDIAVLAVRVPDGPEAS</sequence>
<dbReference type="PANTHER" id="PTHR43156:SF2">
    <property type="entry name" value="STAGE II SPORULATION PROTEIN E"/>
    <property type="match status" value="1"/>
</dbReference>
<keyword evidence="1 5" id="KW-0378">Hydrolase</keyword>
<evidence type="ECO:0000256" key="2">
    <source>
        <dbReference type="SAM" id="MobiDB-lite"/>
    </source>
</evidence>
<evidence type="ECO:0000259" key="3">
    <source>
        <dbReference type="SMART" id="SM00065"/>
    </source>
</evidence>
<feature type="compositionally biased region" description="Basic and acidic residues" evidence="2">
    <location>
        <begin position="1"/>
        <end position="20"/>
    </location>
</feature>
<dbReference type="EC" id="3.1.3.16" evidence="5"/>
<dbReference type="InterPro" id="IPR036457">
    <property type="entry name" value="PPM-type-like_dom_sf"/>
</dbReference>
<feature type="domain" description="GAF" evidence="3">
    <location>
        <begin position="72"/>
        <end position="222"/>
    </location>
</feature>
<dbReference type="EMBL" id="JBHSBB010000005">
    <property type="protein sequence ID" value="MFC4030790.1"/>
    <property type="molecule type" value="Genomic_DNA"/>
</dbReference>
<dbReference type="SUPFAM" id="SSF81606">
    <property type="entry name" value="PP2C-like"/>
    <property type="match status" value="1"/>
</dbReference>
<dbReference type="InterPro" id="IPR029016">
    <property type="entry name" value="GAF-like_dom_sf"/>
</dbReference>
<dbReference type="SMART" id="SM00331">
    <property type="entry name" value="PP2C_SIG"/>
    <property type="match status" value="1"/>
</dbReference>
<dbReference type="Proteomes" id="UP001595765">
    <property type="component" value="Unassembled WGS sequence"/>
</dbReference>
<dbReference type="SMART" id="SM00065">
    <property type="entry name" value="GAF"/>
    <property type="match status" value="1"/>
</dbReference>
<dbReference type="Gene3D" id="3.60.40.10">
    <property type="entry name" value="PPM-type phosphatase domain"/>
    <property type="match status" value="1"/>
</dbReference>
<name>A0ABV8HJ09_9ACTN</name>
<feature type="domain" description="PPM-type phosphatase" evidence="4">
    <location>
        <begin position="242"/>
        <end position="455"/>
    </location>
</feature>
<dbReference type="InterPro" id="IPR001932">
    <property type="entry name" value="PPM-type_phosphatase-like_dom"/>
</dbReference>
<evidence type="ECO:0000256" key="1">
    <source>
        <dbReference type="ARBA" id="ARBA00022801"/>
    </source>
</evidence>
<reference evidence="6" key="1">
    <citation type="journal article" date="2019" name="Int. J. Syst. Evol. Microbiol.">
        <title>The Global Catalogue of Microorganisms (GCM) 10K type strain sequencing project: providing services to taxonomists for standard genome sequencing and annotation.</title>
        <authorList>
            <consortium name="The Broad Institute Genomics Platform"/>
            <consortium name="The Broad Institute Genome Sequencing Center for Infectious Disease"/>
            <person name="Wu L."/>
            <person name="Ma J."/>
        </authorList>
    </citation>
    <scope>NUCLEOTIDE SEQUENCE [LARGE SCALE GENOMIC DNA]</scope>
    <source>
        <strain evidence="6">CGMCC 4.7237</strain>
    </source>
</reference>
<accession>A0ABV8HJ09</accession>
<evidence type="ECO:0000259" key="4">
    <source>
        <dbReference type="SMART" id="SM00331"/>
    </source>
</evidence>
<dbReference type="GO" id="GO:0004722">
    <property type="term" value="F:protein serine/threonine phosphatase activity"/>
    <property type="evidence" value="ECO:0007669"/>
    <property type="project" value="UniProtKB-EC"/>
</dbReference>
<proteinExistence type="predicted"/>
<protein>
    <submittedName>
        <fullName evidence="5">PP2C family protein-serine/threonine phosphatase</fullName>
        <ecNumber evidence="5">3.1.3.16</ecNumber>
    </submittedName>
</protein>
<comment type="caution">
    <text evidence="5">The sequence shown here is derived from an EMBL/GenBank/DDBJ whole genome shotgun (WGS) entry which is preliminary data.</text>
</comment>
<organism evidence="5 6">
    <name type="scientific">Streptomyces polygonati</name>
    <dbReference type="NCBI Taxonomy" id="1617087"/>
    <lineage>
        <taxon>Bacteria</taxon>
        <taxon>Bacillati</taxon>
        <taxon>Actinomycetota</taxon>
        <taxon>Actinomycetes</taxon>
        <taxon>Kitasatosporales</taxon>
        <taxon>Streptomycetaceae</taxon>
        <taxon>Streptomyces</taxon>
    </lineage>
</organism>
<dbReference type="RefSeq" id="WP_386426414.1">
    <property type="nucleotide sequence ID" value="NZ_JBHSBB010000005.1"/>
</dbReference>
<dbReference type="Pfam" id="PF07228">
    <property type="entry name" value="SpoIIE"/>
    <property type="match status" value="1"/>
</dbReference>
<feature type="region of interest" description="Disordered" evidence="2">
    <location>
        <begin position="1"/>
        <end position="37"/>
    </location>
</feature>
<dbReference type="InterPro" id="IPR003018">
    <property type="entry name" value="GAF"/>
</dbReference>
<dbReference type="Pfam" id="PF13185">
    <property type="entry name" value="GAF_2"/>
    <property type="match status" value="1"/>
</dbReference>
<keyword evidence="6" id="KW-1185">Reference proteome</keyword>
<dbReference type="Gene3D" id="3.30.450.40">
    <property type="match status" value="1"/>
</dbReference>
<evidence type="ECO:0000313" key="5">
    <source>
        <dbReference type="EMBL" id="MFC4030790.1"/>
    </source>
</evidence>
<dbReference type="SUPFAM" id="SSF55781">
    <property type="entry name" value="GAF domain-like"/>
    <property type="match status" value="1"/>
</dbReference>
<evidence type="ECO:0000313" key="6">
    <source>
        <dbReference type="Proteomes" id="UP001595765"/>
    </source>
</evidence>